<evidence type="ECO:0000256" key="3">
    <source>
        <dbReference type="SAM" id="MobiDB-lite"/>
    </source>
</evidence>
<dbReference type="SMART" id="SM00225">
    <property type="entry name" value="BTB"/>
    <property type="match status" value="1"/>
</dbReference>
<keyword evidence="6" id="KW-1185">Reference proteome</keyword>
<sequence>MAFRKGFSRSCSYDCSSDTEDASQEDRATAMRGLDGLTHGRAKLKPCLVSKLNDEEGGRQDCTAARRIKPRWGELLSRSQSASGRGGGSSGSGSSSTQASGSLSNHSSVLTPRSRGADTADSSDEEPEPLTTSLSALSLTGSDERVTLIVENTRFVVNPALFARQPDTMLAHMFGSSLESNLTRPNERGEYRVAEGLSAAVFRAILKYYKTGVIRCPSSVALTDLREACDYFLIPFDAQTVKCYNLRGLFHELSDEGARLEFGKFLEELVVAQMVKVAQRGGRECHIAVLLDDDAVKWDEQYPPQTGEEHCQVIHSTDMYRFFKYIENRHVAKQVLKERGLKKIRIGIEGYPTHKEKVKRRPGGRIEVIYNYVQRPFLRMSWEQEEAKSRHVDFQCIKSNRSTAAYRPLPVTSAAAYVGADGVDAAGADDVPAVVHPHEQGGEELEASAQPHEEVVVFPKEPHPRVLLTRDDLP</sequence>
<evidence type="ECO:0000256" key="1">
    <source>
        <dbReference type="ARBA" id="ARBA00004496"/>
    </source>
</evidence>
<dbReference type="CDD" id="cd18318">
    <property type="entry name" value="BTB_POZ_KCTD20-like"/>
    <property type="match status" value="1"/>
</dbReference>
<dbReference type="AlphaFoldDB" id="A0A9J6FG28"/>
<comment type="caution">
    <text evidence="5">The sequence shown here is derived from an EMBL/GenBank/DDBJ whole genome shotgun (WGS) entry which is preliminary data.</text>
</comment>
<dbReference type="InterPro" id="IPR011333">
    <property type="entry name" value="SKP1/BTB/POZ_sf"/>
</dbReference>
<dbReference type="GO" id="GO:0042327">
    <property type="term" value="P:positive regulation of phosphorylation"/>
    <property type="evidence" value="ECO:0007669"/>
    <property type="project" value="TreeGrafter"/>
</dbReference>
<dbReference type="GO" id="GO:0005737">
    <property type="term" value="C:cytoplasm"/>
    <property type="evidence" value="ECO:0007669"/>
    <property type="project" value="UniProtKB-SubCell"/>
</dbReference>
<accession>A0A9J6FG28</accession>
<dbReference type="SUPFAM" id="SSF54695">
    <property type="entry name" value="POZ domain"/>
    <property type="match status" value="1"/>
</dbReference>
<organism evidence="5 6">
    <name type="scientific">Haemaphysalis longicornis</name>
    <name type="common">Bush tick</name>
    <dbReference type="NCBI Taxonomy" id="44386"/>
    <lineage>
        <taxon>Eukaryota</taxon>
        <taxon>Metazoa</taxon>
        <taxon>Ecdysozoa</taxon>
        <taxon>Arthropoda</taxon>
        <taxon>Chelicerata</taxon>
        <taxon>Arachnida</taxon>
        <taxon>Acari</taxon>
        <taxon>Parasitiformes</taxon>
        <taxon>Ixodida</taxon>
        <taxon>Ixodoidea</taxon>
        <taxon>Ixodidae</taxon>
        <taxon>Haemaphysalinae</taxon>
        <taxon>Haemaphysalis</taxon>
    </lineage>
</organism>
<name>A0A9J6FG28_HAELO</name>
<evidence type="ECO:0000256" key="2">
    <source>
        <dbReference type="ARBA" id="ARBA00022490"/>
    </source>
</evidence>
<dbReference type="VEuPathDB" id="VectorBase:HLOH_047458"/>
<feature type="region of interest" description="Disordered" evidence="3">
    <location>
        <begin position="1"/>
        <end position="26"/>
    </location>
</feature>
<protein>
    <recommendedName>
        <fullName evidence="4">BTB domain-containing protein</fullName>
    </recommendedName>
</protein>
<dbReference type="PANTHER" id="PTHR21637">
    <property type="entry name" value="BTB/POZ DOMAIN-CONTAINING PROTEIN 10-RELATED"/>
    <property type="match status" value="1"/>
</dbReference>
<proteinExistence type="predicted"/>
<keyword evidence="2" id="KW-0963">Cytoplasm</keyword>
<feature type="compositionally biased region" description="Low complexity" evidence="3">
    <location>
        <begin position="92"/>
        <end position="104"/>
    </location>
</feature>
<gene>
    <name evidence="5" type="ORF">HPB48_006907</name>
</gene>
<dbReference type="EMBL" id="JABSTR010000001">
    <property type="protein sequence ID" value="KAH9361345.1"/>
    <property type="molecule type" value="Genomic_DNA"/>
</dbReference>
<evidence type="ECO:0000313" key="6">
    <source>
        <dbReference type="Proteomes" id="UP000821853"/>
    </source>
</evidence>
<dbReference type="OrthoDB" id="10034757at2759"/>
<dbReference type="InterPro" id="IPR000210">
    <property type="entry name" value="BTB/POZ_dom"/>
</dbReference>
<dbReference type="Proteomes" id="UP000821853">
    <property type="component" value="Chromosome 1"/>
</dbReference>
<dbReference type="InterPro" id="IPR039885">
    <property type="entry name" value="BTBD10/KCTD20_BTB/POZ"/>
</dbReference>
<feature type="region of interest" description="Disordered" evidence="3">
    <location>
        <begin position="73"/>
        <end position="137"/>
    </location>
</feature>
<dbReference type="Gene3D" id="3.30.710.10">
    <property type="entry name" value="Potassium Channel Kv1.1, Chain A"/>
    <property type="match status" value="1"/>
</dbReference>
<dbReference type="InterPro" id="IPR039886">
    <property type="entry name" value="BTBD10/KCTD20"/>
</dbReference>
<evidence type="ECO:0000259" key="4">
    <source>
        <dbReference type="SMART" id="SM00225"/>
    </source>
</evidence>
<dbReference type="Pfam" id="PF16017">
    <property type="entry name" value="BTB_3"/>
    <property type="match status" value="1"/>
</dbReference>
<reference evidence="5 6" key="1">
    <citation type="journal article" date="2020" name="Cell">
        <title>Large-Scale Comparative Analyses of Tick Genomes Elucidate Their Genetic Diversity and Vector Capacities.</title>
        <authorList>
            <consortium name="Tick Genome and Microbiome Consortium (TIGMIC)"/>
            <person name="Jia N."/>
            <person name="Wang J."/>
            <person name="Shi W."/>
            <person name="Du L."/>
            <person name="Sun Y."/>
            <person name="Zhan W."/>
            <person name="Jiang J.F."/>
            <person name="Wang Q."/>
            <person name="Zhang B."/>
            <person name="Ji P."/>
            <person name="Bell-Sakyi L."/>
            <person name="Cui X.M."/>
            <person name="Yuan T.T."/>
            <person name="Jiang B.G."/>
            <person name="Yang W.F."/>
            <person name="Lam T.T."/>
            <person name="Chang Q.C."/>
            <person name="Ding S.J."/>
            <person name="Wang X.J."/>
            <person name="Zhu J.G."/>
            <person name="Ruan X.D."/>
            <person name="Zhao L."/>
            <person name="Wei J.T."/>
            <person name="Ye R.Z."/>
            <person name="Que T.C."/>
            <person name="Du C.H."/>
            <person name="Zhou Y.H."/>
            <person name="Cheng J.X."/>
            <person name="Dai P.F."/>
            <person name="Guo W.B."/>
            <person name="Han X.H."/>
            <person name="Huang E.J."/>
            <person name="Li L.F."/>
            <person name="Wei W."/>
            <person name="Gao Y.C."/>
            <person name="Liu J.Z."/>
            <person name="Shao H.Z."/>
            <person name="Wang X."/>
            <person name="Wang C.C."/>
            <person name="Yang T.C."/>
            <person name="Huo Q.B."/>
            <person name="Li W."/>
            <person name="Chen H.Y."/>
            <person name="Chen S.E."/>
            <person name="Zhou L.G."/>
            <person name="Ni X.B."/>
            <person name="Tian J.H."/>
            <person name="Sheng Y."/>
            <person name="Liu T."/>
            <person name="Pan Y.S."/>
            <person name="Xia L.Y."/>
            <person name="Li J."/>
            <person name="Zhao F."/>
            <person name="Cao W.C."/>
        </authorList>
    </citation>
    <scope>NUCLEOTIDE SEQUENCE [LARGE SCALE GENOMIC DNA]</scope>
    <source>
        <strain evidence="5">HaeL-2018</strain>
    </source>
</reference>
<feature type="domain" description="BTB" evidence="4">
    <location>
        <begin position="144"/>
        <end position="249"/>
    </location>
</feature>
<comment type="subcellular location">
    <subcellularLocation>
        <location evidence="1">Cytoplasm</location>
    </subcellularLocation>
</comment>
<dbReference type="PANTHER" id="PTHR21637:SF0">
    <property type="entry name" value="AT10158P"/>
    <property type="match status" value="1"/>
</dbReference>
<evidence type="ECO:0000313" key="5">
    <source>
        <dbReference type="EMBL" id="KAH9361345.1"/>
    </source>
</evidence>